<keyword evidence="1" id="KW-0812">Transmembrane</keyword>
<dbReference type="CDD" id="cd00075">
    <property type="entry name" value="HATPase"/>
    <property type="match status" value="1"/>
</dbReference>
<accession>A0A4R3XS34</accession>
<evidence type="ECO:0000313" key="2">
    <source>
        <dbReference type="EMBL" id="TCV80077.1"/>
    </source>
</evidence>
<feature type="transmembrane region" description="Helical" evidence="1">
    <location>
        <begin position="112"/>
        <end position="135"/>
    </location>
</feature>
<feature type="transmembrane region" description="Helical" evidence="1">
    <location>
        <begin position="39"/>
        <end position="59"/>
    </location>
</feature>
<comment type="caution">
    <text evidence="2">The sequence shown here is derived from an EMBL/GenBank/DDBJ whole genome shotgun (WGS) entry which is preliminary data.</text>
</comment>
<keyword evidence="2" id="KW-0418">Kinase</keyword>
<keyword evidence="2" id="KW-0808">Transferase</keyword>
<feature type="transmembrane region" description="Helical" evidence="1">
    <location>
        <begin position="207"/>
        <end position="227"/>
    </location>
</feature>
<dbReference type="RefSeq" id="WP_124946867.1">
    <property type="nucleotide sequence ID" value="NZ_BHVT01000044.1"/>
</dbReference>
<reference evidence="2 3" key="1">
    <citation type="submission" date="2019-03" db="EMBL/GenBank/DDBJ databases">
        <title>Genomic Encyclopedia of Type Strains, Phase IV (KMG-IV): sequencing the most valuable type-strain genomes for metagenomic binning, comparative biology and taxonomic classification.</title>
        <authorList>
            <person name="Goeker M."/>
        </authorList>
    </citation>
    <scope>NUCLEOTIDE SEQUENCE [LARGE SCALE GENOMIC DNA]</scope>
    <source>
        <strain evidence="2 3">DSM 100309</strain>
    </source>
</reference>
<dbReference type="EMBL" id="SMCO01000031">
    <property type="protein sequence ID" value="TCV80077.1"/>
    <property type="molecule type" value="Genomic_DNA"/>
</dbReference>
<dbReference type="SUPFAM" id="SSF55874">
    <property type="entry name" value="ATPase domain of HSP90 chaperone/DNA topoisomerase II/histidine kinase"/>
    <property type="match status" value="1"/>
</dbReference>
<name>A0A4R3XS34_9PROT</name>
<dbReference type="OrthoDB" id="9177708at2"/>
<dbReference type="Gene3D" id="3.30.565.10">
    <property type="entry name" value="Histidine kinase-like ATPase, C-terminal domain"/>
    <property type="match status" value="1"/>
</dbReference>
<keyword evidence="1" id="KW-0472">Membrane</keyword>
<feature type="transmembrane region" description="Helical" evidence="1">
    <location>
        <begin position="147"/>
        <end position="166"/>
    </location>
</feature>
<gene>
    <name evidence="2" type="ORF">EDC63_13112</name>
</gene>
<evidence type="ECO:0000256" key="1">
    <source>
        <dbReference type="SAM" id="Phobius"/>
    </source>
</evidence>
<dbReference type="Proteomes" id="UP000295367">
    <property type="component" value="Unassembled WGS sequence"/>
</dbReference>
<feature type="transmembrane region" description="Helical" evidence="1">
    <location>
        <begin position="178"/>
        <end position="200"/>
    </location>
</feature>
<dbReference type="InterPro" id="IPR036890">
    <property type="entry name" value="HATPase_C_sf"/>
</dbReference>
<organism evidence="2 3">
    <name type="scientific">Sulfurirhabdus autotrophica</name>
    <dbReference type="NCBI Taxonomy" id="1706046"/>
    <lineage>
        <taxon>Bacteria</taxon>
        <taxon>Pseudomonadati</taxon>
        <taxon>Pseudomonadota</taxon>
        <taxon>Betaproteobacteria</taxon>
        <taxon>Nitrosomonadales</taxon>
        <taxon>Sulfuricellaceae</taxon>
        <taxon>Sulfurirhabdus</taxon>
    </lineage>
</organism>
<dbReference type="AlphaFoldDB" id="A0A4R3XS34"/>
<feature type="transmembrane region" description="Helical" evidence="1">
    <location>
        <begin position="12"/>
        <end position="33"/>
    </location>
</feature>
<keyword evidence="1" id="KW-1133">Transmembrane helix</keyword>
<dbReference type="GO" id="GO:0016301">
    <property type="term" value="F:kinase activity"/>
    <property type="evidence" value="ECO:0007669"/>
    <property type="project" value="UniProtKB-KW"/>
</dbReference>
<evidence type="ECO:0000313" key="3">
    <source>
        <dbReference type="Proteomes" id="UP000295367"/>
    </source>
</evidence>
<protein>
    <submittedName>
        <fullName evidence="2">Signal transduction histidine kinase</fullName>
    </submittedName>
</protein>
<sequence length="569" mass="63721">MQASLTRKIQWLIAAHPQWWLGLMLLTLHAAIAWGVGHWWSQALMLTHFGLFLLWQPLWGGERDLSPAYTVLIILSGILLLFNSWWLLTLWVGVLIGLVGGNMPGSDLRKKHLVYLLAVTYLLSLLLLWVIPNLLGKQETLPAVNMLVRYGLLVLPLAIMTVKVEMSQPEISSAVDFFSSLMLFLLVTVLVLGSFTVMLFTQNIYPVALAKTLVTIAAVLLMLGWLWSPLGGFSGFGQLLSRYLLSVGMPFERWLRNLASFAEKEHDPAVFLGLAMEDIGKLPWVVGGHWETKGSEGKFGAESQHSASFSFHQFTLVLYTRWRLSAALMLHVKLLTQLLGYFYEAKLREQTQKQNAYTQAIYETGARLTHDVKNLLQSMKTLCSAAETSEADQAEALQALMRRQLPQITQRLQGTLEKLQDPKQKAETGKVSAQIWWQTLQYRYTNSGIDFLASKMAPDLSLPADLFDSVSDNLIQNALEKRKQQNGLKISVRFTCEPEVALHVCDNGSAAEESVARKLFTGPVPSEWGLGVGLYQAARQAEQSGFQLELAENREGQVCFVLQEVLAED</sequence>
<keyword evidence="3" id="KW-1185">Reference proteome</keyword>
<proteinExistence type="predicted"/>
<feature type="transmembrane region" description="Helical" evidence="1">
    <location>
        <begin position="71"/>
        <end position="100"/>
    </location>
</feature>